<keyword evidence="2" id="KW-1185">Reference proteome</keyword>
<organism evidence="1 2">
    <name type="scientific">Characodon lateralis</name>
    <dbReference type="NCBI Taxonomy" id="208331"/>
    <lineage>
        <taxon>Eukaryota</taxon>
        <taxon>Metazoa</taxon>
        <taxon>Chordata</taxon>
        <taxon>Craniata</taxon>
        <taxon>Vertebrata</taxon>
        <taxon>Euteleostomi</taxon>
        <taxon>Actinopterygii</taxon>
        <taxon>Neopterygii</taxon>
        <taxon>Teleostei</taxon>
        <taxon>Neoteleostei</taxon>
        <taxon>Acanthomorphata</taxon>
        <taxon>Ovalentaria</taxon>
        <taxon>Atherinomorphae</taxon>
        <taxon>Cyprinodontiformes</taxon>
        <taxon>Goodeidae</taxon>
        <taxon>Characodon</taxon>
    </lineage>
</organism>
<reference evidence="1 2" key="1">
    <citation type="submission" date="2021-06" db="EMBL/GenBank/DDBJ databases">
        <authorList>
            <person name="Palmer J.M."/>
        </authorList>
    </citation>
    <scope>NUCLEOTIDE SEQUENCE [LARGE SCALE GENOMIC DNA]</scope>
    <source>
        <strain evidence="1 2">CL_MEX2019</strain>
        <tissue evidence="1">Muscle</tissue>
    </source>
</reference>
<accession>A0ABU7EMN8</accession>
<dbReference type="Proteomes" id="UP001352852">
    <property type="component" value="Unassembled WGS sequence"/>
</dbReference>
<evidence type="ECO:0000313" key="1">
    <source>
        <dbReference type="EMBL" id="MED6287259.1"/>
    </source>
</evidence>
<evidence type="ECO:0000313" key="2">
    <source>
        <dbReference type="Proteomes" id="UP001352852"/>
    </source>
</evidence>
<name>A0ABU7EMN8_9TELE</name>
<gene>
    <name evidence="1" type="ORF">CHARACLAT_014564</name>
</gene>
<protein>
    <submittedName>
        <fullName evidence="1">Uncharacterized protein</fullName>
    </submittedName>
</protein>
<comment type="caution">
    <text evidence="1">The sequence shown here is derived from an EMBL/GenBank/DDBJ whole genome shotgun (WGS) entry which is preliminary data.</text>
</comment>
<sequence length="73" mass="8277">MVLPLRFEIWQEGFHSWGKKGKGSFSVEFSHSESGGRVFYLQGLKKTELDMSAVWRRRLAEETPASCSGSLLL</sequence>
<proteinExistence type="predicted"/>
<dbReference type="EMBL" id="JAHUTJ010058475">
    <property type="protein sequence ID" value="MED6287259.1"/>
    <property type="molecule type" value="Genomic_DNA"/>
</dbReference>